<reference evidence="4" key="1">
    <citation type="journal article" date="2005" name="Nature">
        <title>The map-based sequence of the rice genome.</title>
        <authorList>
            <consortium name="International rice genome sequencing project (IRGSP)"/>
            <person name="Matsumoto T."/>
            <person name="Wu J."/>
            <person name="Kanamori H."/>
            <person name="Katayose Y."/>
            <person name="Fujisawa M."/>
            <person name="Namiki N."/>
            <person name="Mizuno H."/>
            <person name="Yamamoto K."/>
            <person name="Antonio B.A."/>
            <person name="Baba T."/>
            <person name="Sakata K."/>
            <person name="Nagamura Y."/>
            <person name="Aoki H."/>
            <person name="Arikawa K."/>
            <person name="Arita K."/>
            <person name="Bito T."/>
            <person name="Chiden Y."/>
            <person name="Fujitsuka N."/>
            <person name="Fukunaka R."/>
            <person name="Hamada M."/>
            <person name="Harada C."/>
            <person name="Hayashi A."/>
            <person name="Hijishita S."/>
            <person name="Honda M."/>
            <person name="Hosokawa S."/>
            <person name="Ichikawa Y."/>
            <person name="Idonuma A."/>
            <person name="Iijima M."/>
            <person name="Ikeda M."/>
            <person name="Ikeno M."/>
            <person name="Ito K."/>
            <person name="Ito S."/>
            <person name="Ito T."/>
            <person name="Ito Y."/>
            <person name="Ito Y."/>
            <person name="Iwabuchi A."/>
            <person name="Kamiya K."/>
            <person name="Karasawa W."/>
            <person name="Kurita K."/>
            <person name="Katagiri S."/>
            <person name="Kikuta A."/>
            <person name="Kobayashi H."/>
            <person name="Kobayashi N."/>
            <person name="Machita K."/>
            <person name="Maehara T."/>
            <person name="Masukawa M."/>
            <person name="Mizubayashi T."/>
            <person name="Mukai Y."/>
            <person name="Nagasaki H."/>
            <person name="Nagata Y."/>
            <person name="Naito S."/>
            <person name="Nakashima M."/>
            <person name="Nakama Y."/>
            <person name="Nakamichi Y."/>
            <person name="Nakamura M."/>
            <person name="Meguro A."/>
            <person name="Negishi M."/>
            <person name="Ohta I."/>
            <person name="Ohta T."/>
            <person name="Okamoto M."/>
            <person name="Ono N."/>
            <person name="Saji S."/>
            <person name="Sakaguchi M."/>
            <person name="Sakai K."/>
            <person name="Shibata M."/>
            <person name="Shimokawa T."/>
            <person name="Song J."/>
            <person name="Takazaki Y."/>
            <person name="Terasawa K."/>
            <person name="Tsugane M."/>
            <person name="Tsuji K."/>
            <person name="Ueda S."/>
            <person name="Waki K."/>
            <person name="Yamagata H."/>
            <person name="Yamamoto M."/>
            <person name="Yamamoto S."/>
            <person name="Yamane H."/>
            <person name="Yoshiki S."/>
            <person name="Yoshihara R."/>
            <person name="Yukawa K."/>
            <person name="Zhong H."/>
            <person name="Yano M."/>
            <person name="Yuan Q."/>
            <person name="Ouyang S."/>
            <person name="Liu J."/>
            <person name="Jones K.M."/>
            <person name="Gansberger K."/>
            <person name="Moffat K."/>
            <person name="Hill J."/>
            <person name="Bera J."/>
            <person name="Fadrosh D."/>
            <person name="Jin S."/>
            <person name="Johri S."/>
            <person name="Kim M."/>
            <person name="Overton L."/>
            <person name="Reardon M."/>
            <person name="Tsitrin T."/>
            <person name="Vuong H."/>
            <person name="Weaver B."/>
            <person name="Ciecko A."/>
            <person name="Tallon L."/>
            <person name="Jackson J."/>
            <person name="Pai G."/>
            <person name="Aken S.V."/>
            <person name="Utterback T."/>
            <person name="Reidmuller S."/>
            <person name="Feldblyum T."/>
            <person name="Hsiao J."/>
            <person name="Zismann V."/>
            <person name="Iobst S."/>
            <person name="de Vazeille A.R."/>
            <person name="Buell C.R."/>
            <person name="Ying K."/>
            <person name="Li Y."/>
            <person name="Lu T."/>
            <person name="Huang Y."/>
            <person name="Zhao Q."/>
            <person name="Feng Q."/>
            <person name="Zhang L."/>
            <person name="Zhu J."/>
            <person name="Weng Q."/>
            <person name="Mu J."/>
            <person name="Lu Y."/>
            <person name="Fan D."/>
            <person name="Liu Y."/>
            <person name="Guan J."/>
            <person name="Zhang Y."/>
            <person name="Yu S."/>
            <person name="Liu X."/>
            <person name="Zhang Y."/>
            <person name="Hong G."/>
            <person name="Han B."/>
            <person name="Choisne N."/>
            <person name="Demange N."/>
            <person name="Orjeda G."/>
            <person name="Samain S."/>
            <person name="Cattolico L."/>
            <person name="Pelletier E."/>
            <person name="Couloux A."/>
            <person name="Segurens B."/>
            <person name="Wincker P."/>
            <person name="D'Hont A."/>
            <person name="Scarpelli C."/>
            <person name="Weissenbach J."/>
            <person name="Salanoubat M."/>
            <person name="Quetier F."/>
            <person name="Yu Y."/>
            <person name="Kim H.R."/>
            <person name="Rambo T."/>
            <person name="Currie J."/>
            <person name="Collura K."/>
            <person name="Luo M."/>
            <person name="Yang T."/>
            <person name="Ammiraju J.S.S."/>
            <person name="Engler F."/>
            <person name="Soderlund C."/>
            <person name="Wing R.A."/>
            <person name="Palmer L.E."/>
            <person name="de la Bastide M."/>
            <person name="Spiegel L."/>
            <person name="Nascimento L."/>
            <person name="Zutavern T."/>
            <person name="O'Shaughnessy A."/>
            <person name="Dike S."/>
            <person name="Dedhia N."/>
            <person name="Preston R."/>
            <person name="Balija V."/>
            <person name="McCombie W.R."/>
            <person name="Chow T."/>
            <person name="Chen H."/>
            <person name="Chung M."/>
            <person name="Chen C."/>
            <person name="Shaw J."/>
            <person name="Wu H."/>
            <person name="Hsiao K."/>
            <person name="Chao Y."/>
            <person name="Chu M."/>
            <person name="Cheng C."/>
            <person name="Hour A."/>
            <person name="Lee P."/>
            <person name="Lin S."/>
            <person name="Lin Y."/>
            <person name="Liou J."/>
            <person name="Liu S."/>
            <person name="Hsing Y."/>
            <person name="Raghuvanshi S."/>
            <person name="Mohanty A."/>
            <person name="Bharti A.K."/>
            <person name="Gaur A."/>
            <person name="Gupta V."/>
            <person name="Kumar D."/>
            <person name="Ravi V."/>
            <person name="Vij S."/>
            <person name="Kapur A."/>
            <person name="Khurana P."/>
            <person name="Khurana P."/>
            <person name="Khurana J.P."/>
            <person name="Tyagi A.K."/>
            <person name="Gaikwad K."/>
            <person name="Singh A."/>
            <person name="Dalal V."/>
            <person name="Srivastava S."/>
            <person name="Dixit A."/>
            <person name="Pal A.K."/>
            <person name="Ghazi I.A."/>
            <person name="Yadav M."/>
            <person name="Pandit A."/>
            <person name="Bhargava A."/>
            <person name="Sureshbabu K."/>
            <person name="Batra K."/>
            <person name="Sharma T.R."/>
            <person name="Mohapatra T."/>
            <person name="Singh N.K."/>
            <person name="Messing J."/>
            <person name="Nelson A.B."/>
            <person name="Fuks G."/>
            <person name="Kavchok S."/>
            <person name="Keizer G."/>
            <person name="Linton E."/>
            <person name="Llaca V."/>
            <person name="Song R."/>
            <person name="Tanyolac B."/>
            <person name="Young S."/>
            <person name="Ho-Il K."/>
            <person name="Hahn J.H."/>
            <person name="Sangsakoo G."/>
            <person name="Vanavichit A."/>
            <person name="de Mattos Luiz.A.T."/>
            <person name="Zimmer P.D."/>
            <person name="Malone G."/>
            <person name="Dellagostin O."/>
            <person name="de Oliveira A.C."/>
            <person name="Bevan M."/>
            <person name="Bancroft I."/>
            <person name="Minx P."/>
            <person name="Cordum H."/>
            <person name="Wilson R."/>
            <person name="Cheng Z."/>
            <person name="Jin W."/>
            <person name="Jiang J."/>
            <person name="Leong S.A."/>
            <person name="Iwama H."/>
            <person name="Gojobori T."/>
            <person name="Itoh T."/>
            <person name="Niimura Y."/>
            <person name="Fujii Y."/>
            <person name="Habara T."/>
            <person name="Sakai H."/>
            <person name="Sato Y."/>
            <person name="Wilson G."/>
            <person name="Kumar K."/>
            <person name="McCouch S."/>
            <person name="Juretic N."/>
            <person name="Hoen D."/>
            <person name="Wright S."/>
            <person name="Bruskiewich R."/>
            <person name="Bureau T."/>
            <person name="Miyao A."/>
            <person name="Hirochika H."/>
            <person name="Nishikawa T."/>
            <person name="Kadowaki K."/>
            <person name="Sugiura M."/>
            <person name="Burr B."/>
            <person name="Sasaki T."/>
        </authorList>
    </citation>
    <scope>NUCLEOTIDE SEQUENCE [LARGE SCALE GENOMIC DNA]</scope>
    <source>
        <strain evidence="4">cv. Nipponbare</strain>
    </source>
</reference>
<keyword evidence="2" id="KW-0732">Signal</keyword>
<name>A0A0P0X3T0_ORYSJ</name>
<dbReference type="InParanoid" id="A0A0P0X3T0"/>
<feature type="chain" id="PRO_5006056956" evidence="2">
    <location>
        <begin position="17"/>
        <end position="206"/>
    </location>
</feature>
<dbReference type="PaxDb" id="39947-A0A0P0X3T0"/>
<feature type="compositionally biased region" description="Low complexity" evidence="1">
    <location>
        <begin position="85"/>
        <end position="101"/>
    </location>
</feature>
<feature type="non-terminal residue" evidence="3">
    <location>
        <position position="206"/>
    </location>
</feature>
<gene>
    <name evidence="3" type="ordered locus">Os07g0218832</name>
    <name evidence="3" type="ORF">OSNPB_070218832</name>
</gene>
<accession>A0A0P0X3T0</accession>
<dbReference type="AlphaFoldDB" id="A0A0P0X3T0"/>
<dbReference type="Gramene" id="Os07t0218832-00">
    <property type="protein sequence ID" value="Os07t0218832-00"/>
    <property type="gene ID" value="Os07g0218832"/>
</dbReference>
<reference evidence="3 4" key="2">
    <citation type="journal article" date="2013" name="Plant Cell Physiol.">
        <title>Rice Annotation Project Database (RAP-DB): an integrative and interactive database for rice genomics.</title>
        <authorList>
            <person name="Sakai H."/>
            <person name="Lee S.S."/>
            <person name="Tanaka T."/>
            <person name="Numa H."/>
            <person name="Kim J."/>
            <person name="Kawahara Y."/>
            <person name="Wakimoto H."/>
            <person name="Yang C.C."/>
            <person name="Iwamoto M."/>
            <person name="Abe T."/>
            <person name="Yamada Y."/>
            <person name="Muto A."/>
            <person name="Inokuchi H."/>
            <person name="Ikemura T."/>
            <person name="Matsumoto T."/>
            <person name="Sasaki T."/>
            <person name="Itoh T."/>
        </authorList>
    </citation>
    <scope>NUCLEOTIDE SEQUENCE [LARGE SCALE GENOMIC DNA]</scope>
    <source>
        <strain evidence="4">cv. Nipponbare</strain>
    </source>
</reference>
<evidence type="ECO:0000256" key="2">
    <source>
        <dbReference type="SAM" id="SignalP"/>
    </source>
</evidence>
<organism evidence="3 4">
    <name type="scientific">Oryza sativa subsp. japonica</name>
    <name type="common">Rice</name>
    <dbReference type="NCBI Taxonomy" id="39947"/>
    <lineage>
        <taxon>Eukaryota</taxon>
        <taxon>Viridiplantae</taxon>
        <taxon>Streptophyta</taxon>
        <taxon>Embryophyta</taxon>
        <taxon>Tracheophyta</taxon>
        <taxon>Spermatophyta</taxon>
        <taxon>Magnoliopsida</taxon>
        <taxon>Liliopsida</taxon>
        <taxon>Poales</taxon>
        <taxon>Poaceae</taxon>
        <taxon>BOP clade</taxon>
        <taxon>Oryzoideae</taxon>
        <taxon>Oryzeae</taxon>
        <taxon>Oryzinae</taxon>
        <taxon>Oryza</taxon>
        <taxon>Oryza sativa</taxon>
    </lineage>
</organism>
<keyword evidence="4" id="KW-1185">Reference proteome</keyword>
<feature type="signal peptide" evidence="2">
    <location>
        <begin position="1"/>
        <end position="16"/>
    </location>
</feature>
<evidence type="ECO:0000313" key="4">
    <source>
        <dbReference type="Proteomes" id="UP000059680"/>
    </source>
</evidence>
<evidence type="ECO:0000313" key="3">
    <source>
        <dbReference type="EMBL" id="BAT00639.1"/>
    </source>
</evidence>
<feature type="region of interest" description="Disordered" evidence="1">
    <location>
        <begin position="85"/>
        <end position="109"/>
    </location>
</feature>
<protein>
    <submittedName>
        <fullName evidence="3">Os07g0218832 protein</fullName>
    </submittedName>
</protein>
<evidence type="ECO:0000256" key="1">
    <source>
        <dbReference type="SAM" id="MobiDB-lite"/>
    </source>
</evidence>
<reference evidence="3 4" key="3">
    <citation type="journal article" date="2013" name="Rice">
        <title>Improvement of the Oryza sativa Nipponbare reference genome using next generation sequence and optical map data.</title>
        <authorList>
            <person name="Kawahara Y."/>
            <person name="de la Bastide M."/>
            <person name="Hamilton J.P."/>
            <person name="Kanamori H."/>
            <person name="McCombie W.R."/>
            <person name="Ouyang S."/>
            <person name="Schwartz D.C."/>
            <person name="Tanaka T."/>
            <person name="Wu J."/>
            <person name="Zhou S."/>
            <person name="Childs K.L."/>
            <person name="Davidson R.M."/>
            <person name="Lin H."/>
            <person name="Quesada-Ocampo L."/>
            <person name="Vaillancourt B."/>
            <person name="Sakai H."/>
            <person name="Lee S.S."/>
            <person name="Kim J."/>
            <person name="Numa H."/>
            <person name="Itoh T."/>
            <person name="Buell C.R."/>
            <person name="Matsumoto T."/>
        </authorList>
    </citation>
    <scope>NUCLEOTIDE SEQUENCE [LARGE SCALE GENOMIC DNA]</scope>
    <source>
        <strain evidence="4">cv. Nipponbare</strain>
    </source>
</reference>
<proteinExistence type="predicted"/>
<sequence>MICSMMRSIFLRFASALRGAIATMDASFDDGKRSAMLSPDVWRTMACRAARYSSRCLHRLPTEHRSTMSLMSLAPIPVRFTAAPDAAAADTSRTSRATSTSRTRRNERTRAAVRSSCVSSLRELAPPLAVWGRHDVPAAEAERLGGAGQVAVGERQVLSPEDLLRGLRRRGDHGGHLAEPELHDGAVRPGQLPHHAVHALARRHQV</sequence>
<dbReference type="Proteomes" id="UP000059680">
    <property type="component" value="Chromosome 7"/>
</dbReference>
<dbReference type="EMBL" id="AP014963">
    <property type="protein sequence ID" value="BAT00639.1"/>
    <property type="molecule type" value="Genomic_DNA"/>
</dbReference>